<feature type="signal peptide" evidence="1">
    <location>
        <begin position="1"/>
        <end position="20"/>
    </location>
</feature>
<dbReference type="AlphaFoldDB" id="A0A271J5Q0"/>
<name>A0A271J5Q0_9BACT</name>
<evidence type="ECO:0000313" key="3">
    <source>
        <dbReference type="Proteomes" id="UP000216339"/>
    </source>
</evidence>
<dbReference type="RefSeq" id="WP_095512253.1">
    <property type="nucleotide sequence ID" value="NZ_MQWD01000001.1"/>
</dbReference>
<organism evidence="2 3">
    <name type="scientific">Rubrivirga marina</name>
    <dbReference type="NCBI Taxonomy" id="1196024"/>
    <lineage>
        <taxon>Bacteria</taxon>
        <taxon>Pseudomonadati</taxon>
        <taxon>Rhodothermota</taxon>
        <taxon>Rhodothermia</taxon>
        <taxon>Rhodothermales</taxon>
        <taxon>Rubricoccaceae</taxon>
        <taxon>Rubrivirga</taxon>
    </lineage>
</organism>
<accession>A0A271J5Q0</accession>
<keyword evidence="1" id="KW-0732">Signal</keyword>
<dbReference type="EMBL" id="MQWD01000001">
    <property type="protein sequence ID" value="PAP78577.1"/>
    <property type="molecule type" value="Genomic_DNA"/>
</dbReference>
<dbReference type="OrthoDB" id="9843546at2"/>
<proteinExistence type="predicted"/>
<feature type="chain" id="PRO_5012650859" evidence="1">
    <location>
        <begin position="21"/>
        <end position="135"/>
    </location>
</feature>
<dbReference type="Proteomes" id="UP000216339">
    <property type="component" value="Unassembled WGS sequence"/>
</dbReference>
<sequence length="135" mass="14246">MTLRLLPLLVLVALVPSAGAQMLPSGVWTGTLTDADGDTHAVETDIQRCADGFKMALDVGGRTAEVPEDAPATWERGRLRFTTSRLRLPGTFLPRAMTCDLASGDDGVLSGTCAIGSDRVRLRLSPPSDGTFGCD</sequence>
<comment type="caution">
    <text evidence="2">The sequence shown here is derived from an EMBL/GenBank/DDBJ whole genome shotgun (WGS) entry which is preliminary data.</text>
</comment>
<protein>
    <submittedName>
        <fullName evidence="2">Uncharacterized protein</fullName>
    </submittedName>
</protein>
<reference evidence="2 3" key="1">
    <citation type="submission" date="2016-11" db="EMBL/GenBank/DDBJ databases">
        <title>Study of marine rhodopsin-containing bacteria.</title>
        <authorList>
            <person name="Yoshizawa S."/>
            <person name="Kumagai Y."/>
            <person name="Kogure K."/>
        </authorList>
    </citation>
    <scope>NUCLEOTIDE SEQUENCE [LARGE SCALE GENOMIC DNA]</scope>
    <source>
        <strain evidence="2 3">SAORIC-28</strain>
    </source>
</reference>
<keyword evidence="3" id="KW-1185">Reference proteome</keyword>
<gene>
    <name evidence="2" type="ORF">BSZ37_20170</name>
</gene>
<evidence type="ECO:0000256" key="1">
    <source>
        <dbReference type="SAM" id="SignalP"/>
    </source>
</evidence>
<evidence type="ECO:0000313" key="2">
    <source>
        <dbReference type="EMBL" id="PAP78577.1"/>
    </source>
</evidence>